<evidence type="ECO:0000256" key="2">
    <source>
        <dbReference type="ARBA" id="ARBA00022448"/>
    </source>
</evidence>
<gene>
    <name evidence="12" type="ORF">Rhopal_000417-T1</name>
</gene>
<keyword evidence="4 10" id="KW-0732">Signal</keyword>
<sequence>MVSSLRLAGTLAALASSALAASSKCRISGASIGTFDIAGLRRAKSDYTATNPDGGAISINFCGTVSPDASPAEAAQGYGAYIEDSRGGISLGEYSYSPSYHNGQLSLTYKNGASCPNSNAKRSSLIYLQCDKSWTSSNEVTLIDSLDDCTYFFTIKTPYACATSGGFFSAIWGALVFLFWLAVVIGGAFFLYTRFFGNKGGRTLGGNDSGGVGGAVSFVKDMVVVAGIWVIDTAQNVFQAVSRRRQQRSAAAQQYNYNYQPAPSHPHAGPDYSSEAWKAPSASAAASSRASPPAVPSKPQREREAHNPLAGGGSLLEDDEDDDEDALAMPGTKGVNGKGDNLV</sequence>
<dbReference type="PANTHER" id="PTHR15071:SF0">
    <property type="entry name" value="MANNOSE 6-PHOSPHATE RECEPTOR-LIKE PROTEIN 1"/>
    <property type="match status" value="1"/>
</dbReference>
<reference evidence="12 13" key="1">
    <citation type="submission" date="2021-12" db="EMBL/GenBank/DDBJ databases">
        <title>High titer production of polyol ester of fatty acids by Rhodotorula paludigena BS15 towards product separation-free biomass refinery.</title>
        <authorList>
            <person name="Mano J."/>
            <person name="Ono H."/>
            <person name="Tanaka T."/>
            <person name="Naito K."/>
            <person name="Sushida H."/>
            <person name="Ike M."/>
            <person name="Tokuyasu K."/>
            <person name="Kitaoka M."/>
        </authorList>
    </citation>
    <scope>NUCLEOTIDE SEQUENCE [LARGE SCALE GENOMIC DNA]</scope>
    <source>
        <strain evidence="12 13">BS15</strain>
    </source>
</reference>
<proteinExistence type="predicted"/>
<evidence type="ECO:0000256" key="4">
    <source>
        <dbReference type="ARBA" id="ARBA00022729"/>
    </source>
</evidence>
<dbReference type="InterPro" id="IPR009011">
    <property type="entry name" value="Man6P_isomerase_rcpt-bd_dom_sf"/>
</dbReference>
<protein>
    <recommendedName>
        <fullName evidence="11">MRH domain-containing protein</fullName>
    </recommendedName>
</protein>
<dbReference type="GO" id="GO:0000139">
    <property type="term" value="C:Golgi membrane"/>
    <property type="evidence" value="ECO:0007669"/>
    <property type="project" value="UniProtKB-SubCell"/>
</dbReference>
<evidence type="ECO:0000256" key="7">
    <source>
        <dbReference type="ARBA" id="ARBA00023157"/>
    </source>
</evidence>
<evidence type="ECO:0000256" key="9">
    <source>
        <dbReference type="SAM" id="Phobius"/>
    </source>
</evidence>
<dbReference type="InterPro" id="IPR044865">
    <property type="entry name" value="MRH_dom"/>
</dbReference>
<dbReference type="Pfam" id="PF00878">
    <property type="entry name" value="CIMR"/>
    <property type="match status" value="2"/>
</dbReference>
<feature type="transmembrane region" description="Helical" evidence="9">
    <location>
        <begin position="170"/>
        <end position="192"/>
    </location>
</feature>
<dbReference type="GO" id="GO:0005537">
    <property type="term" value="F:D-mannose binding"/>
    <property type="evidence" value="ECO:0007669"/>
    <property type="project" value="InterPro"/>
</dbReference>
<keyword evidence="13" id="KW-1185">Reference proteome</keyword>
<evidence type="ECO:0000256" key="10">
    <source>
        <dbReference type="SAM" id="SignalP"/>
    </source>
</evidence>
<feature type="compositionally biased region" description="Acidic residues" evidence="8">
    <location>
        <begin position="316"/>
        <end position="326"/>
    </location>
</feature>
<feature type="signal peptide" evidence="10">
    <location>
        <begin position="1"/>
        <end position="20"/>
    </location>
</feature>
<evidence type="ECO:0000313" key="13">
    <source>
        <dbReference type="Proteomes" id="UP001342314"/>
    </source>
</evidence>
<dbReference type="Gene3D" id="2.70.130.10">
    <property type="entry name" value="Mannose-6-phosphate receptor binding domain"/>
    <property type="match status" value="1"/>
</dbReference>
<dbReference type="PROSITE" id="PS51914">
    <property type="entry name" value="MRH"/>
    <property type="match status" value="1"/>
</dbReference>
<evidence type="ECO:0000259" key="11">
    <source>
        <dbReference type="PROSITE" id="PS51914"/>
    </source>
</evidence>
<keyword evidence="7" id="KW-1015">Disulfide bond</keyword>
<keyword evidence="2" id="KW-0813">Transport</keyword>
<evidence type="ECO:0000256" key="5">
    <source>
        <dbReference type="ARBA" id="ARBA00022989"/>
    </source>
</evidence>
<evidence type="ECO:0000256" key="3">
    <source>
        <dbReference type="ARBA" id="ARBA00022692"/>
    </source>
</evidence>
<dbReference type="EMBL" id="BQKY01000001">
    <property type="protein sequence ID" value="GJN87468.1"/>
    <property type="molecule type" value="Genomic_DNA"/>
</dbReference>
<comment type="subcellular location">
    <subcellularLocation>
        <location evidence="1">Endomembrane system</location>
    </subcellularLocation>
</comment>
<dbReference type="GO" id="GO:0038023">
    <property type="term" value="F:signaling receptor activity"/>
    <property type="evidence" value="ECO:0007669"/>
    <property type="project" value="InterPro"/>
</dbReference>
<dbReference type="GO" id="GO:0010008">
    <property type="term" value="C:endosome membrane"/>
    <property type="evidence" value="ECO:0007669"/>
    <property type="project" value="UniProtKB-SubCell"/>
</dbReference>
<feature type="chain" id="PRO_5043349402" description="MRH domain-containing protein" evidence="10">
    <location>
        <begin position="21"/>
        <end position="343"/>
    </location>
</feature>
<dbReference type="AlphaFoldDB" id="A0AAV5GAX5"/>
<feature type="domain" description="MRH" evidence="11">
    <location>
        <begin position="23"/>
        <end position="163"/>
    </location>
</feature>
<dbReference type="Proteomes" id="UP001342314">
    <property type="component" value="Unassembled WGS sequence"/>
</dbReference>
<dbReference type="SUPFAM" id="SSF50911">
    <property type="entry name" value="Mannose 6-phosphate receptor domain"/>
    <property type="match status" value="1"/>
</dbReference>
<dbReference type="InterPro" id="IPR000479">
    <property type="entry name" value="CIMR_rpt"/>
</dbReference>
<organism evidence="12 13">
    <name type="scientific">Rhodotorula paludigena</name>
    <dbReference type="NCBI Taxonomy" id="86838"/>
    <lineage>
        <taxon>Eukaryota</taxon>
        <taxon>Fungi</taxon>
        <taxon>Dikarya</taxon>
        <taxon>Basidiomycota</taxon>
        <taxon>Pucciniomycotina</taxon>
        <taxon>Microbotryomycetes</taxon>
        <taxon>Sporidiobolales</taxon>
        <taxon>Sporidiobolaceae</taxon>
        <taxon>Rhodotorula</taxon>
    </lineage>
</organism>
<evidence type="ECO:0000313" key="12">
    <source>
        <dbReference type="EMBL" id="GJN87468.1"/>
    </source>
</evidence>
<keyword evidence="6 9" id="KW-0472">Membrane</keyword>
<dbReference type="PANTHER" id="PTHR15071">
    <property type="entry name" value="MANNOSE-6-PHOSPHATE RECEPTOR FAMILY MEMBER"/>
    <property type="match status" value="1"/>
</dbReference>
<keyword evidence="5 9" id="KW-1133">Transmembrane helix</keyword>
<feature type="compositionally biased region" description="Low complexity" evidence="8">
    <location>
        <begin position="273"/>
        <end position="292"/>
    </location>
</feature>
<evidence type="ECO:0000256" key="1">
    <source>
        <dbReference type="ARBA" id="ARBA00004308"/>
    </source>
</evidence>
<feature type="region of interest" description="Disordered" evidence="8">
    <location>
        <begin position="258"/>
        <end position="343"/>
    </location>
</feature>
<evidence type="ECO:0000256" key="6">
    <source>
        <dbReference type="ARBA" id="ARBA00023136"/>
    </source>
</evidence>
<evidence type="ECO:0000256" key="8">
    <source>
        <dbReference type="SAM" id="MobiDB-lite"/>
    </source>
</evidence>
<accession>A0AAV5GAX5</accession>
<comment type="caution">
    <text evidence="12">The sequence shown here is derived from an EMBL/GenBank/DDBJ whole genome shotgun (WGS) entry which is preliminary data.</text>
</comment>
<name>A0AAV5GAX5_9BASI</name>
<keyword evidence="3 9" id="KW-0812">Transmembrane</keyword>